<feature type="transmembrane region" description="Helical" evidence="1">
    <location>
        <begin position="96"/>
        <end position="114"/>
    </location>
</feature>
<feature type="transmembrane region" description="Helical" evidence="1">
    <location>
        <begin position="179"/>
        <end position="204"/>
    </location>
</feature>
<protein>
    <submittedName>
        <fullName evidence="2">Uncharacterized protein</fullName>
    </submittedName>
</protein>
<name>A0ABM5JQR7_DIAVI</name>
<organism evidence="2 3">
    <name type="scientific">Diabrotica virgifera virgifera</name>
    <name type="common">western corn rootworm</name>
    <dbReference type="NCBI Taxonomy" id="50390"/>
    <lineage>
        <taxon>Eukaryota</taxon>
        <taxon>Metazoa</taxon>
        <taxon>Ecdysozoa</taxon>
        <taxon>Arthropoda</taxon>
        <taxon>Hexapoda</taxon>
        <taxon>Insecta</taxon>
        <taxon>Pterygota</taxon>
        <taxon>Neoptera</taxon>
        <taxon>Endopterygota</taxon>
        <taxon>Coleoptera</taxon>
        <taxon>Polyphaga</taxon>
        <taxon>Cucujiformia</taxon>
        <taxon>Chrysomeloidea</taxon>
        <taxon>Chrysomelidae</taxon>
        <taxon>Galerucinae</taxon>
        <taxon>Diabroticina</taxon>
        <taxon>Diabroticites</taxon>
        <taxon>Diabrotica</taxon>
    </lineage>
</organism>
<evidence type="ECO:0000313" key="3">
    <source>
        <dbReference type="Proteomes" id="UP001652700"/>
    </source>
</evidence>
<feature type="transmembrane region" description="Helical" evidence="1">
    <location>
        <begin position="69"/>
        <end position="91"/>
    </location>
</feature>
<sequence length="209" mass="24768">MRNFDVFKELAKDLGNLSYVYARPASQNVNNQTYQRSDKLKRYFKLYAITFTIFYCMSIWFLHNVKDNIAMAIIKSLPFCTQILFVTFAFIQPHSVLFCSVIMSLLCYFIYHLIFNLHNLNEELITLINKKNYHIDKFNQINCVRCQKDIFQEMVYLFNQYLRIKQAVDDFNDFFKWRVLALIFAGSAVTGSSLVFIIVCVYYFDAVLT</sequence>
<feature type="transmembrane region" description="Helical" evidence="1">
    <location>
        <begin position="44"/>
        <end position="63"/>
    </location>
</feature>
<dbReference type="GeneID" id="126880467"/>
<keyword evidence="3" id="KW-1185">Reference proteome</keyword>
<reference evidence="2" key="1">
    <citation type="submission" date="2025-05" db="UniProtKB">
        <authorList>
            <consortium name="EnsemblMetazoa"/>
        </authorList>
    </citation>
    <scope>IDENTIFICATION</scope>
</reference>
<dbReference type="EnsemblMetazoa" id="XM_050644326.1">
    <property type="protein sequence ID" value="XP_050500283.1"/>
    <property type="gene ID" value="LOC126880467"/>
</dbReference>
<keyword evidence="1" id="KW-1133">Transmembrane helix</keyword>
<evidence type="ECO:0000313" key="2">
    <source>
        <dbReference type="EnsemblMetazoa" id="XP_050500283.1"/>
    </source>
</evidence>
<accession>A0ABM5JQR7</accession>
<evidence type="ECO:0000256" key="1">
    <source>
        <dbReference type="SAM" id="Phobius"/>
    </source>
</evidence>
<proteinExistence type="predicted"/>
<dbReference type="Proteomes" id="UP001652700">
    <property type="component" value="Unplaced"/>
</dbReference>
<dbReference type="RefSeq" id="XP_050500283.1">
    <property type="nucleotide sequence ID" value="XM_050644326.1"/>
</dbReference>
<keyword evidence="1" id="KW-0472">Membrane</keyword>
<keyword evidence="1" id="KW-0812">Transmembrane</keyword>